<protein>
    <submittedName>
        <fullName evidence="1">Uncharacterized protein</fullName>
    </submittedName>
</protein>
<reference evidence="1 2" key="1">
    <citation type="submission" date="2020-02" db="EMBL/GenBank/DDBJ databases">
        <authorList>
            <person name="Ma Q."/>
            <person name="Huang Y."/>
            <person name="Song X."/>
            <person name="Pei D."/>
        </authorList>
    </citation>
    <scope>NUCLEOTIDE SEQUENCE [LARGE SCALE GENOMIC DNA]</scope>
    <source>
        <strain evidence="1">Sxm20200214</strain>
        <tissue evidence="1">Leaf</tissue>
    </source>
</reference>
<gene>
    <name evidence="1" type="ORF">Bca52824_072786</name>
</gene>
<comment type="caution">
    <text evidence="1">The sequence shown here is derived from an EMBL/GenBank/DDBJ whole genome shotgun (WGS) entry which is preliminary data.</text>
</comment>
<evidence type="ECO:0000313" key="1">
    <source>
        <dbReference type="EMBL" id="KAG2265707.1"/>
    </source>
</evidence>
<dbReference type="EMBL" id="JAAMPC010000014">
    <property type="protein sequence ID" value="KAG2265707.1"/>
    <property type="molecule type" value="Genomic_DNA"/>
</dbReference>
<name>A0A8X7QAB4_BRACI</name>
<dbReference type="Proteomes" id="UP000886595">
    <property type="component" value="Unassembled WGS sequence"/>
</dbReference>
<keyword evidence="2" id="KW-1185">Reference proteome</keyword>
<evidence type="ECO:0000313" key="2">
    <source>
        <dbReference type="Proteomes" id="UP000886595"/>
    </source>
</evidence>
<sequence>MGAAKVKHTFIYLENESLAKDVCPAPTVHGAMVLSTGHRKGCEGTSAIPSLLHHTGVARYRRSRSSIGIAVPWSSIGLAGGCHIHV</sequence>
<accession>A0A8X7QAB4</accession>
<dbReference type="AlphaFoldDB" id="A0A8X7QAB4"/>
<proteinExistence type="predicted"/>
<organism evidence="1 2">
    <name type="scientific">Brassica carinata</name>
    <name type="common">Ethiopian mustard</name>
    <name type="synonym">Abyssinian cabbage</name>
    <dbReference type="NCBI Taxonomy" id="52824"/>
    <lineage>
        <taxon>Eukaryota</taxon>
        <taxon>Viridiplantae</taxon>
        <taxon>Streptophyta</taxon>
        <taxon>Embryophyta</taxon>
        <taxon>Tracheophyta</taxon>
        <taxon>Spermatophyta</taxon>
        <taxon>Magnoliopsida</taxon>
        <taxon>eudicotyledons</taxon>
        <taxon>Gunneridae</taxon>
        <taxon>Pentapetalae</taxon>
        <taxon>rosids</taxon>
        <taxon>malvids</taxon>
        <taxon>Brassicales</taxon>
        <taxon>Brassicaceae</taxon>
        <taxon>Brassiceae</taxon>
        <taxon>Brassica</taxon>
    </lineage>
</organism>